<sequence length="245" mass="28309">MDFTLTSQNDHGDLHEQNAETEQLFYQNGQLTYANNSISQIPNYLIENYCMTTKCLDLSHNHLSDLRGLECFMKLEELILDSNCIDDNTKFPKLNWLQTLTLNKNKINNLENLICKVKTAFPSLKYLSLLGNGACPNELSCLENSASDYQRYRYYVLSELQHLKFLDSSPVRTSEIKEAVRIGRLMKIAKPIMTQEIDSNSTESPFHPLPSTVYNENPKVRFGKSKYVYFGQHSEGNRYIKNRDL</sequence>
<accession>A0A812EXL6</accession>
<evidence type="ECO:0000313" key="2">
    <source>
        <dbReference type="Proteomes" id="UP000597762"/>
    </source>
</evidence>
<keyword evidence="2" id="KW-1185">Reference proteome</keyword>
<dbReference type="SUPFAM" id="SSF52058">
    <property type="entry name" value="L domain-like"/>
    <property type="match status" value="1"/>
</dbReference>
<dbReference type="PANTHER" id="PTHR46282:SF2">
    <property type="entry name" value="LEUCINE-RICH MELANOCYTE DIFFERENTIATION-ASSOCIATED PROTEIN"/>
    <property type="match status" value="1"/>
</dbReference>
<dbReference type="PANTHER" id="PTHR46282">
    <property type="entry name" value="LEUCINE-RICH MELANOCYTE DIFFERENTIATION-ASSOCIATED PROTEIN"/>
    <property type="match status" value="1"/>
</dbReference>
<name>A0A812EXL6_ACAPH</name>
<gene>
    <name evidence="1" type="ORF">SPHA_81262</name>
</gene>
<protein>
    <submittedName>
        <fullName evidence="1">Leucine-rich melanocyte differentiation-associated protein</fullName>
    </submittedName>
</protein>
<proteinExistence type="predicted"/>
<comment type="caution">
    <text evidence="1">The sequence shown here is derived from an EMBL/GenBank/DDBJ whole genome shotgun (WGS) entry which is preliminary data.</text>
</comment>
<dbReference type="OrthoDB" id="272149at2759"/>
<dbReference type="PROSITE" id="PS51450">
    <property type="entry name" value="LRR"/>
    <property type="match status" value="2"/>
</dbReference>
<dbReference type="AlphaFoldDB" id="A0A812EXL6"/>
<reference evidence="1" key="1">
    <citation type="submission" date="2021-01" db="EMBL/GenBank/DDBJ databases">
        <authorList>
            <person name="Li R."/>
            <person name="Bekaert M."/>
        </authorList>
    </citation>
    <scope>NUCLEOTIDE SEQUENCE</scope>
    <source>
        <strain evidence="1">Farmed</strain>
    </source>
</reference>
<dbReference type="InterPro" id="IPR043313">
    <property type="entry name" value="LRMDA"/>
</dbReference>
<dbReference type="FunFam" id="3.80.10.10:FF:000695">
    <property type="entry name" value="leucine-rich melanocyte differentiation-associated protein"/>
    <property type="match status" value="1"/>
</dbReference>
<dbReference type="InterPro" id="IPR001611">
    <property type="entry name" value="Leu-rich_rpt"/>
</dbReference>
<evidence type="ECO:0000313" key="1">
    <source>
        <dbReference type="EMBL" id="CAE1332196.1"/>
    </source>
</evidence>
<organism evidence="1 2">
    <name type="scientific">Acanthosepion pharaonis</name>
    <name type="common">Pharaoh cuttlefish</name>
    <name type="synonym">Sepia pharaonis</name>
    <dbReference type="NCBI Taxonomy" id="158019"/>
    <lineage>
        <taxon>Eukaryota</taxon>
        <taxon>Metazoa</taxon>
        <taxon>Spiralia</taxon>
        <taxon>Lophotrochozoa</taxon>
        <taxon>Mollusca</taxon>
        <taxon>Cephalopoda</taxon>
        <taxon>Coleoidea</taxon>
        <taxon>Decapodiformes</taxon>
        <taxon>Sepiida</taxon>
        <taxon>Sepiina</taxon>
        <taxon>Sepiidae</taxon>
        <taxon>Acanthosepion</taxon>
    </lineage>
</organism>
<dbReference type="EMBL" id="CAHIKZ030005629">
    <property type="protein sequence ID" value="CAE1332196.1"/>
    <property type="molecule type" value="Genomic_DNA"/>
</dbReference>
<dbReference type="Proteomes" id="UP000597762">
    <property type="component" value="Unassembled WGS sequence"/>
</dbReference>
<dbReference type="InterPro" id="IPR032675">
    <property type="entry name" value="LRR_dom_sf"/>
</dbReference>
<dbReference type="Gene3D" id="3.80.10.10">
    <property type="entry name" value="Ribonuclease Inhibitor"/>
    <property type="match status" value="1"/>
</dbReference>